<reference evidence="3 4" key="1">
    <citation type="journal article" date="2011" name="J. Bacteriol.">
        <title>Genome Sequence of the Probiotic Strain Bifidobacterium animalis subsp. lactis CNCM I-2494.</title>
        <authorList>
            <person name="Chervaux C."/>
            <person name="Grimaldi C."/>
            <person name="Bolotin A."/>
            <person name="Quinquis B."/>
            <person name="Legrain-Raspaud S."/>
            <person name="van Hylckama Vlieg J.E."/>
            <person name="Denariaz G."/>
            <person name="Smokvina T."/>
        </authorList>
    </citation>
    <scope>NUCLEOTIDE SEQUENCE [LARGE SCALE GENOMIC DNA]</scope>
    <source>
        <strain evidence="3 4">CNCM I-2494</strain>
    </source>
</reference>
<feature type="region of interest" description="Disordered" evidence="1">
    <location>
        <begin position="1"/>
        <end position="63"/>
    </location>
</feature>
<dbReference type="KEGG" id="bnm:BALAC2494_01414"/>
<accession>A0A806FJ18</accession>
<feature type="compositionally biased region" description="Polar residues" evidence="1">
    <location>
        <begin position="44"/>
        <end position="55"/>
    </location>
</feature>
<proteinExistence type="predicted"/>
<keyword evidence="2" id="KW-0472">Membrane</keyword>
<dbReference type="Proteomes" id="UP000008394">
    <property type="component" value="Chromosome"/>
</dbReference>
<organism evidence="3 4">
    <name type="scientific">Bifidobacterium animalis subsp. lactis CNCM I-2494</name>
    <dbReference type="NCBI Taxonomy" id="1042403"/>
    <lineage>
        <taxon>Bacteria</taxon>
        <taxon>Bacillati</taxon>
        <taxon>Actinomycetota</taxon>
        <taxon>Actinomycetes</taxon>
        <taxon>Bifidobacteriales</taxon>
        <taxon>Bifidobacteriaceae</taxon>
        <taxon>Bifidobacterium</taxon>
    </lineage>
</organism>
<feature type="transmembrane region" description="Helical" evidence="2">
    <location>
        <begin position="67"/>
        <end position="89"/>
    </location>
</feature>
<protein>
    <submittedName>
        <fullName evidence="3">Hypothetical membrane associated protein</fullName>
    </submittedName>
</protein>
<evidence type="ECO:0000313" key="3">
    <source>
        <dbReference type="EMBL" id="AEK30783.1"/>
    </source>
</evidence>
<keyword evidence="2" id="KW-0812">Transmembrane</keyword>
<dbReference type="AlphaFoldDB" id="A0A806FJ18"/>
<keyword evidence="2" id="KW-1133">Transmembrane helix</keyword>
<feature type="region of interest" description="Disordered" evidence="1">
    <location>
        <begin position="191"/>
        <end position="213"/>
    </location>
</feature>
<evidence type="ECO:0000313" key="4">
    <source>
        <dbReference type="Proteomes" id="UP000008394"/>
    </source>
</evidence>
<gene>
    <name evidence="3" type="ORF">BALAC2494_01414</name>
</gene>
<evidence type="ECO:0000256" key="2">
    <source>
        <dbReference type="SAM" id="Phobius"/>
    </source>
</evidence>
<evidence type="ECO:0000256" key="1">
    <source>
        <dbReference type="SAM" id="MobiDB-lite"/>
    </source>
</evidence>
<name>A0A806FJ18_BIFAN</name>
<sequence length="299" mass="31966">MIADSSTETRCTMSDSNVERPTQRIDMPTTQIPMQQGYAPPSYQAPSYQQANYQPESGDGGKRRRRWPVVVAIITVVAIVGGVVGGIIYKNKHDEAYARCQTAVSEFSEARKALLDTTSDSPALQKLVRNALGVDKILDAAADAASAAEGTVAQQGCAANATIIQLNLVANTLNSATESLRKSTAQIVRGASADTDNTGDESESAASSDTEDVAQAKRNLQEAIDQGRALLDTLKQRYADSAVGRQLTAGFEAALDLAQEKFDESGIKDSRYYKAAQATLDEATNAVNAWIDRQAQKAD</sequence>
<feature type="compositionally biased region" description="Polar residues" evidence="1">
    <location>
        <begin position="1"/>
        <end position="16"/>
    </location>
</feature>
<dbReference type="EMBL" id="CP002915">
    <property type="protein sequence ID" value="AEK30783.1"/>
    <property type="molecule type" value="Genomic_DNA"/>
</dbReference>